<dbReference type="SUPFAM" id="SSF52309">
    <property type="entry name" value="N-(deoxy)ribosyltransferase-like"/>
    <property type="match status" value="1"/>
</dbReference>
<feature type="chain" id="PRO_5025375811" evidence="1">
    <location>
        <begin position="25"/>
        <end position="278"/>
    </location>
</feature>
<dbReference type="Proteomes" id="UP000799423">
    <property type="component" value="Unassembled WGS sequence"/>
</dbReference>
<dbReference type="EMBL" id="MU006300">
    <property type="protein sequence ID" value="KAF2851998.1"/>
    <property type="molecule type" value="Genomic_DNA"/>
</dbReference>
<protein>
    <submittedName>
        <fullName evidence="2">Uncharacterized protein</fullName>
    </submittedName>
</protein>
<evidence type="ECO:0000256" key="1">
    <source>
        <dbReference type="SAM" id="SignalP"/>
    </source>
</evidence>
<accession>A0A6A7BCW8</accession>
<dbReference type="OrthoDB" id="3772508at2759"/>
<keyword evidence="3" id="KW-1185">Reference proteome</keyword>
<gene>
    <name evidence="2" type="ORF">T440DRAFT_467242</name>
</gene>
<feature type="signal peptide" evidence="1">
    <location>
        <begin position="1"/>
        <end position="24"/>
    </location>
</feature>
<organism evidence="2 3">
    <name type="scientific">Plenodomus tracheiphilus IPT5</name>
    <dbReference type="NCBI Taxonomy" id="1408161"/>
    <lineage>
        <taxon>Eukaryota</taxon>
        <taxon>Fungi</taxon>
        <taxon>Dikarya</taxon>
        <taxon>Ascomycota</taxon>
        <taxon>Pezizomycotina</taxon>
        <taxon>Dothideomycetes</taxon>
        <taxon>Pleosporomycetidae</taxon>
        <taxon>Pleosporales</taxon>
        <taxon>Pleosporineae</taxon>
        <taxon>Leptosphaeriaceae</taxon>
        <taxon>Plenodomus</taxon>
    </lineage>
</organism>
<evidence type="ECO:0000313" key="3">
    <source>
        <dbReference type="Proteomes" id="UP000799423"/>
    </source>
</evidence>
<name>A0A6A7BCW8_9PLEO</name>
<evidence type="ECO:0000313" key="2">
    <source>
        <dbReference type="EMBL" id="KAF2851998.1"/>
    </source>
</evidence>
<dbReference type="AlphaFoldDB" id="A0A6A7BCW8"/>
<proteinExistence type="predicted"/>
<sequence length="278" mass="31507">MPYSGYNIVVSIITIALLISHASSSPIPESQPRSLTSHRTHLQHCTTHPENYETISTYDLSWFRTNILSSPSINFTRTLFYTAGMSAQARAYACDKDYTTIWDVWPTALYNSSTTASNPFSCIHNDPASRRIFFKTMSQAYATLAEGTVIVMHNPRHYASSPTSGIWALVERETIVNHADRVKVIAKLRGNDVRSLVAVWIRGLGFGRWPVQKMLDVVPEWMIDLALLRAQHYPRQMRFEKEKLLGRRSLEDGAASAEEGEGRACALVNYEFEDDIDW</sequence>
<keyword evidence="1" id="KW-0732">Signal</keyword>
<reference evidence="2" key="1">
    <citation type="submission" date="2020-01" db="EMBL/GenBank/DDBJ databases">
        <authorList>
            <consortium name="DOE Joint Genome Institute"/>
            <person name="Haridas S."/>
            <person name="Albert R."/>
            <person name="Binder M."/>
            <person name="Bloem J."/>
            <person name="Labutti K."/>
            <person name="Salamov A."/>
            <person name="Andreopoulos B."/>
            <person name="Baker S.E."/>
            <person name="Barry K."/>
            <person name="Bills G."/>
            <person name="Bluhm B.H."/>
            <person name="Cannon C."/>
            <person name="Castanera R."/>
            <person name="Culley D.E."/>
            <person name="Daum C."/>
            <person name="Ezra D."/>
            <person name="Gonzalez J.B."/>
            <person name="Henrissat B."/>
            <person name="Kuo A."/>
            <person name="Liang C."/>
            <person name="Lipzen A."/>
            <person name="Lutzoni F."/>
            <person name="Magnuson J."/>
            <person name="Mondo S."/>
            <person name="Nolan M."/>
            <person name="Ohm R."/>
            <person name="Pangilinan J."/>
            <person name="Park H.-J."/>
            <person name="Ramirez L."/>
            <person name="Alfaro M."/>
            <person name="Sun H."/>
            <person name="Tritt A."/>
            <person name="Yoshinaga Y."/>
            <person name="Zwiers L.-H."/>
            <person name="Turgeon B.G."/>
            <person name="Goodwin S.B."/>
            <person name="Spatafora J.W."/>
            <person name="Crous P.W."/>
            <person name="Grigoriev I.V."/>
        </authorList>
    </citation>
    <scope>NUCLEOTIDE SEQUENCE</scope>
    <source>
        <strain evidence="2">IPT5</strain>
    </source>
</reference>